<protein>
    <submittedName>
        <fullName evidence="2">Uncharacterized protein</fullName>
    </submittedName>
</protein>
<dbReference type="AlphaFoldDB" id="A0A8T8WRS7"/>
<proteinExistence type="predicted"/>
<name>A0A8T8WRS7_ASPJA</name>
<sequence>MSALLQVLWTGREFQDLSLSKFELETWKREADKLLATFQSWANYRQSFLNGPIREGTFALAKKYQLQAAASKDENFQPSVAFSPIANRTRAKVGNLAQKLSTGRASTSSEVPGTPEVEDSPFQTPGPEKLTPLMYPQTKKEQIVNAALVDYLNMLMFEDAAFKARTNGYLEDGGSSERVRALIEVKPMLRRKKLNPIRMQEAAQMVAWIMSDPDPTGALNLPGRRLHISRDRHQIFITFAEYDSSYIQYLNNTLPPNAPRSFLTMHEFGPWNTSVRSEMESIGGILLAIALRAYADAAQPSK</sequence>
<accession>A0A8T8WRS7</accession>
<dbReference type="RefSeq" id="XP_025523923.1">
    <property type="nucleotide sequence ID" value="XM_025673914.1"/>
</dbReference>
<dbReference type="Proteomes" id="UP000249497">
    <property type="component" value="Unassembled WGS sequence"/>
</dbReference>
<keyword evidence="3" id="KW-1185">Reference proteome</keyword>
<organism evidence="2 3">
    <name type="scientific">Aspergillus japonicus CBS 114.51</name>
    <dbReference type="NCBI Taxonomy" id="1448312"/>
    <lineage>
        <taxon>Eukaryota</taxon>
        <taxon>Fungi</taxon>
        <taxon>Dikarya</taxon>
        <taxon>Ascomycota</taxon>
        <taxon>Pezizomycotina</taxon>
        <taxon>Eurotiomycetes</taxon>
        <taxon>Eurotiomycetidae</taxon>
        <taxon>Eurotiales</taxon>
        <taxon>Aspergillaceae</taxon>
        <taxon>Aspergillus</taxon>
        <taxon>Aspergillus subgen. Circumdati</taxon>
    </lineage>
</organism>
<evidence type="ECO:0000256" key="1">
    <source>
        <dbReference type="SAM" id="MobiDB-lite"/>
    </source>
</evidence>
<dbReference type="OrthoDB" id="3508621at2759"/>
<feature type="compositionally biased region" description="Polar residues" evidence="1">
    <location>
        <begin position="99"/>
        <end position="111"/>
    </location>
</feature>
<feature type="region of interest" description="Disordered" evidence="1">
    <location>
        <begin position="99"/>
        <end position="128"/>
    </location>
</feature>
<dbReference type="GeneID" id="37177606"/>
<gene>
    <name evidence="2" type="ORF">BO86DRAFT_403124</name>
</gene>
<evidence type="ECO:0000313" key="2">
    <source>
        <dbReference type="EMBL" id="RAH78029.1"/>
    </source>
</evidence>
<reference evidence="2 3" key="1">
    <citation type="submission" date="2018-02" db="EMBL/GenBank/DDBJ databases">
        <title>The genomes of Aspergillus section Nigri reveals drivers in fungal speciation.</title>
        <authorList>
            <consortium name="DOE Joint Genome Institute"/>
            <person name="Vesth T.C."/>
            <person name="Nybo J."/>
            <person name="Theobald S."/>
            <person name="Brandl J."/>
            <person name="Frisvad J.C."/>
            <person name="Nielsen K.F."/>
            <person name="Lyhne E.K."/>
            <person name="Kogle M.E."/>
            <person name="Kuo A."/>
            <person name="Riley R."/>
            <person name="Clum A."/>
            <person name="Nolan M."/>
            <person name="Lipzen A."/>
            <person name="Salamov A."/>
            <person name="Henrissat B."/>
            <person name="Wiebenga A."/>
            <person name="De vries R.P."/>
            <person name="Grigoriev I.V."/>
            <person name="Mortensen U.H."/>
            <person name="Andersen M.R."/>
            <person name="Baker S.E."/>
        </authorList>
    </citation>
    <scope>NUCLEOTIDE SEQUENCE [LARGE SCALE GENOMIC DNA]</scope>
    <source>
        <strain evidence="2 3">CBS 114.51</strain>
    </source>
</reference>
<evidence type="ECO:0000313" key="3">
    <source>
        <dbReference type="Proteomes" id="UP000249497"/>
    </source>
</evidence>
<dbReference type="EMBL" id="KZ824832">
    <property type="protein sequence ID" value="RAH78029.1"/>
    <property type="molecule type" value="Genomic_DNA"/>
</dbReference>